<evidence type="ECO:0000256" key="6">
    <source>
        <dbReference type="ARBA" id="ARBA00022723"/>
    </source>
</evidence>
<dbReference type="PROSITE" id="PS51695">
    <property type="entry name" value="SEDOLISIN"/>
    <property type="match status" value="1"/>
</dbReference>
<organism evidence="13 14">
    <name type="scientific">Mycena rosella</name>
    <name type="common">Pink bonnet</name>
    <name type="synonym">Agaricus rosellus</name>
    <dbReference type="NCBI Taxonomy" id="1033263"/>
    <lineage>
        <taxon>Eukaryota</taxon>
        <taxon>Fungi</taxon>
        <taxon>Dikarya</taxon>
        <taxon>Basidiomycota</taxon>
        <taxon>Agaricomycotina</taxon>
        <taxon>Agaricomycetes</taxon>
        <taxon>Agaricomycetidae</taxon>
        <taxon>Agaricales</taxon>
        <taxon>Marasmiineae</taxon>
        <taxon>Mycenaceae</taxon>
        <taxon>Mycena</taxon>
    </lineage>
</organism>
<dbReference type="GO" id="GO:0004252">
    <property type="term" value="F:serine-type endopeptidase activity"/>
    <property type="evidence" value="ECO:0007669"/>
    <property type="project" value="UniProtKB-UniRule"/>
</dbReference>
<dbReference type="SUPFAM" id="SSF52743">
    <property type="entry name" value="Subtilisin-like"/>
    <property type="match status" value="1"/>
</dbReference>
<dbReference type="SUPFAM" id="SSF54897">
    <property type="entry name" value="Protease propeptides/inhibitors"/>
    <property type="match status" value="1"/>
</dbReference>
<evidence type="ECO:0000256" key="8">
    <source>
        <dbReference type="ARBA" id="ARBA00022825"/>
    </source>
</evidence>
<dbReference type="EMBL" id="JARKIE010000056">
    <property type="protein sequence ID" value="KAJ7691817.1"/>
    <property type="molecule type" value="Genomic_DNA"/>
</dbReference>
<gene>
    <name evidence="13" type="ORF">B0H17DRAFT_1133596</name>
</gene>
<dbReference type="InterPro" id="IPR000209">
    <property type="entry name" value="Peptidase_S8/S53_dom"/>
</dbReference>
<comment type="catalytic activity">
    <reaction evidence="1">
        <text>Release of an N-terminal tripeptide from a polypeptide.</text>
        <dbReference type="EC" id="3.4.14.10"/>
    </reaction>
</comment>
<dbReference type="Pfam" id="PF00082">
    <property type="entry name" value="Peptidase_S8"/>
    <property type="match status" value="1"/>
</dbReference>
<feature type="binding site" evidence="11">
    <location>
        <position position="542"/>
    </location>
    <ligand>
        <name>Ca(2+)</name>
        <dbReference type="ChEBI" id="CHEBI:29108"/>
    </ligand>
</feature>
<evidence type="ECO:0000256" key="11">
    <source>
        <dbReference type="PROSITE-ProRule" id="PRU01032"/>
    </source>
</evidence>
<dbReference type="PANTHER" id="PTHR14218:SF15">
    <property type="entry name" value="TRIPEPTIDYL-PEPTIDASE 1"/>
    <property type="match status" value="1"/>
</dbReference>
<sequence length="561" mass="58824">MVVLEQRTTVPSGFFSQGTAPADYMLALRVGLAANNLAGLEARLTSLSTPGSPEFRQWLSKDEVKAFTQPSSETVTAFNAFASANGLNASVISPNGDWLALTLPVSQANDLFDAQFEFFTHPSMESAIARTLSISLPSELVGHVDVIHPSTEFTRPKASLPRTNPDSGMQLAKRQASSCNTSNGNGLITPACLQALYGIPTAPATHSTLSTNAIIVPEYSNEAAQTEYLADFLARFRPDIPLNTTFTVLSVDGGVNNQTNDTSQPTVEANLDIQYTVGIATGVPVQFLAVGNIGNDNTTFDPFPTAILDTTTYLLGVENPPTVMTTSYSEVEGAFGLSLATKICNNYMALGARGISILFSSGDGGVRVNADIFCDDDTFLVQFPATCPYSTAVGSTIGFSPEVAVNFTSGGFSSYFSTPAYQAAAVSTFLETGIPAGFPGIFNASGRGYPDVSLQGLNFATVTSGQTEPVSGTSASSPTFAAMIALINDQLLAAGKPVLGFLNPLLYSDKAKAAFNDITIGHNQGFICPPNSTAFDAAVGWDPLSGVGTPIYSKLLEAALN</sequence>
<dbReference type="Gene3D" id="3.40.50.200">
    <property type="entry name" value="Peptidase S8/S53 domain"/>
    <property type="match status" value="1"/>
</dbReference>
<evidence type="ECO:0000256" key="9">
    <source>
        <dbReference type="ARBA" id="ARBA00022837"/>
    </source>
</evidence>
<keyword evidence="5 11" id="KW-0645">Protease</keyword>
<keyword evidence="9 11" id="KW-0106">Calcium</keyword>
<comment type="caution">
    <text evidence="13">The sequence shown here is derived from an EMBL/GenBank/DDBJ whole genome shotgun (WGS) entry which is preliminary data.</text>
</comment>
<evidence type="ECO:0000256" key="7">
    <source>
        <dbReference type="ARBA" id="ARBA00022801"/>
    </source>
</evidence>
<protein>
    <recommendedName>
        <fullName evidence="4">tripeptidyl-peptidase II</fullName>
        <ecNumber evidence="4">3.4.14.10</ecNumber>
    </recommendedName>
</protein>
<evidence type="ECO:0000256" key="3">
    <source>
        <dbReference type="ARBA" id="ARBA00004239"/>
    </source>
</evidence>
<evidence type="ECO:0000256" key="4">
    <source>
        <dbReference type="ARBA" id="ARBA00012462"/>
    </source>
</evidence>
<dbReference type="AlphaFoldDB" id="A0AAD7GI07"/>
<comment type="cofactor">
    <cofactor evidence="11">
        <name>Ca(2+)</name>
        <dbReference type="ChEBI" id="CHEBI:29108"/>
    </cofactor>
    <text evidence="11">Binds 1 Ca(2+) ion per subunit.</text>
</comment>
<dbReference type="GO" id="GO:0046872">
    <property type="term" value="F:metal ion binding"/>
    <property type="evidence" value="ECO:0007669"/>
    <property type="project" value="UniProtKB-UniRule"/>
</dbReference>
<name>A0AAD7GI07_MYCRO</name>
<comment type="subcellular location">
    <subcellularLocation>
        <location evidence="3">Secreted</location>
        <location evidence="3">Extracellular space</location>
    </subcellularLocation>
</comment>
<keyword evidence="6 11" id="KW-0479">Metal-binding</keyword>
<keyword evidence="7 11" id="KW-0378">Hydrolase</keyword>
<evidence type="ECO:0000259" key="12">
    <source>
        <dbReference type="PROSITE" id="PS51695"/>
    </source>
</evidence>
<evidence type="ECO:0000313" key="14">
    <source>
        <dbReference type="Proteomes" id="UP001221757"/>
    </source>
</evidence>
<dbReference type="SMART" id="SM00944">
    <property type="entry name" value="Pro-kuma_activ"/>
    <property type="match status" value="1"/>
</dbReference>
<feature type="domain" description="Peptidase S53" evidence="12">
    <location>
        <begin position="187"/>
        <end position="561"/>
    </location>
</feature>
<dbReference type="PANTHER" id="PTHR14218">
    <property type="entry name" value="PROTEASE S8 TRIPEPTIDYL PEPTIDASE I CLN2"/>
    <property type="match status" value="1"/>
</dbReference>
<proteinExistence type="predicted"/>
<feature type="binding site" evidence="11">
    <location>
        <position position="540"/>
    </location>
    <ligand>
        <name>Ca(2+)</name>
        <dbReference type="ChEBI" id="CHEBI:29108"/>
    </ligand>
</feature>
<feature type="active site" description="Charge relay system" evidence="11">
    <location>
        <position position="474"/>
    </location>
</feature>
<dbReference type="InterPro" id="IPR023828">
    <property type="entry name" value="Peptidase_S8_Ser-AS"/>
</dbReference>
<feature type="active site" description="Charge relay system" evidence="11">
    <location>
        <position position="272"/>
    </location>
</feature>
<feature type="active site" description="Charge relay system" evidence="11">
    <location>
        <position position="268"/>
    </location>
</feature>
<dbReference type="PROSITE" id="PS00138">
    <property type="entry name" value="SUBTILASE_SER"/>
    <property type="match status" value="1"/>
</dbReference>
<dbReference type="InterPro" id="IPR015366">
    <property type="entry name" value="S53_propep"/>
</dbReference>
<dbReference type="InterPro" id="IPR036852">
    <property type="entry name" value="Peptidase_S8/S53_dom_sf"/>
</dbReference>
<dbReference type="Proteomes" id="UP001221757">
    <property type="component" value="Unassembled WGS sequence"/>
</dbReference>
<dbReference type="GO" id="GO:0006508">
    <property type="term" value="P:proteolysis"/>
    <property type="evidence" value="ECO:0007669"/>
    <property type="project" value="UniProtKB-KW"/>
</dbReference>
<dbReference type="EC" id="3.4.14.10" evidence="4"/>
<dbReference type="CDD" id="cd04056">
    <property type="entry name" value="Peptidases_S53"/>
    <property type="match status" value="1"/>
</dbReference>
<keyword evidence="8 11" id="KW-0720">Serine protease</keyword>
<dbReference type="InterPro" id="IPR030400">
    <property type="entry name" value="Sedolisin_dom"/>
</dbReference>
<dbReference type="InterPro" id="IPR050819">
    <property type="entry name" value="Tripeptidyl-peptidase_I"/>
</dbReference>
<dbReference type="CDD" id="cd11377">
    <property type="entry name" value="Pro-peptidase_S53"/>
    <property type="match status" value="1"/>
</dbReference>
<dbReference type="GO" id="GO:0005576">
    <property type="term" value="C:extracellular region"/>
    <property type="evidence" value="ECO:0007669"/>
    <property type="project" value="UniProtKB-SubCell"/>
</dbReference>
<evidence type="ECO:0000256" key="1">
    <source>
        <dbReference type="ARBA" id="ARBA00001910"/>
    </source>
</evidence>
<evidence type="ECO:0000313" key="13">
    <source>
        <dbReference type="EMBL" id="KAJ7691817.1"/>
    </source>
</evidence>
<evidence type="ECO:0000256" key="2">
    <source>
        <dbReference type="ARBA" id="ARBA00002451"/>
    </source>
</evidence>
<comment type="function">
    <text evidence="2">Secreted tripeptidyl-peptidase which degrades proteins at acidic pHs and is involved in virulence.</text>
</comment>
<reference evidence="13" key="1">
    <citation type="submission" date="2023-03" db="EMBL/GenBank/DDBJ databases">
        <title>Massive genome expansion in bonnet fungi (Mycena s.s.) driven by repeated elements and novel gene families across ecological guilds.</title>
        <authorList>
            <consortium name="Lawrence Berkeley National Laboratory"/>
            <person name="Harder C.B."/>
            <person name="Miyauchi S."/>
            <person name="Viragh M."/>
            <person name="Kuo A."/>
            <person name="Thoen E."/>
            <person name="Andreopoulos B."/>
            <person name="Lu D."/>
            <person name="Skrede I."/>
            <person name="Drula E."/>
            <person name="Henrissat B."/>
            <person name="Morin E."/>
            <person name="Kohler A."/>
            <person name="Barry K."/>
            <person name="LaButti K."/>
            <person name="Morin E."/>
            <person name="Salamov A."/>
            <person name="Lipzen A."/>
            <person name="Mereny Z."/>
            <person name="Hegedus B."/>
            <person name="Baldrian P."/>
            <person name="Stursova M."/>
            <person name="Weitz H."/>
            <person name="Taylor A."/>
            <person name="Grigoriev I.V."/>
            <person name="Nagy L.G."/>
            <person name="Martin F."/>
            <person name="Kauserud H."/>
        </authorList>
    </citation>
    <scope>NUCLEOTIDE SEQUENCE</scope>
    <source>
        <strain evidence="13">CBHHK067</strain>
    </source>
</reference>
<evidence type="ECO:0000256" key="5">
    <source>
        <dbReference type="ARBA" id="ARBA00022670"/>
    </source>
</evidence>
<keyword evidence="10" id="KW-0865">Zymogen</keyword>
<evidence type="ECO:0000256" key="10">
    <source>
        <dbReference type="ARBA" id="ARBA00023145"/>
    </source>
</evidence>
<feature type="binding site" evidence="11">
    <location>
        <position position="517"/>
    </location>
    <ligand>
        <name>Ca(2+)</name>
        <dbReference type="ChEBI" id="CHEBI:29108"/>
    </ligand>
</feature>
<dbReference type="Pfam" id="PF09286">
    <property type="entry name" value="Pro-kuma_activ"/>
    <property type="match status" value="1"/>
</dbReference>
<accession>A0AAD7GI07</accession>
<feature type="binding site" evidence="11">
    <location>
        <position position="518"/>
    </location>
    <ligand>
        <name>Ca(2+)</name>
        <dbReference type="ChEBI" id="CHEBI:29108"/>
    </ligand>
</feature>
<keyword evidence="14" id="KW-1185">Reference proteome</keyword>
<dbReference type="GO" id="GO:0008240">
    <property type="term" value="F:tripeptidyl-peptidase activity"/>
    <property type="evidence" value="ECO:0007669"/>
    <property type="project" value="UniProtKB-EC"/>
</dbReference>